<protein>
    <submittedName>
        <fullName evidence="1">Uncharacterized protein</fullName>
    </submittedName>
</protein>
<proteinExistence type="predicted"/>
<dbReference type="KEGG" id="pfd:PFDG_05303"/>
<dbReference type="EMBL" id="GG703116">
    <property type="protein sequence ID" value="KOB89750.1"/>
    <property type="molecule type" value="Genomic_DNA"/>
</dbReference>
<dbReference type="Proteomes" id="UP000054282">
    <property type="component" value="Unassembled WGS sequence"/>
</dbReference>
<name>A0A0L7MAY3_PLAF4</name>
<accession>A0A0L7MAY3</accession>
<sequence>MQDINRKIKNYIKKYPDIHFYIDYDSNENEKENCMNGMERNHLYNEDYYMNHTYEEIKKYKSIGYNQGFFSKTPPPAGLEQPLHFNLRWRITT</sequence>
<evidence type="ECO:0000313" key="2">
    <source>
        <dbReference type="Proteomes" id="UP000054282"/>
    </source>
</evidence>
<organism evidence="1 2">
    <name type="scientific">Plasmodium falciparum (isolate Dd2)</name>
    <dbReference type="NCBI Taxonomy" id="57267"/>
    <lineage>
        <taxon>Eukaryota</taxon>
        <taxon>Sar</taxon>
        <taxon>Alveolata</taxon>
        <taxon>Apicomplexa</taxon>
        <taxon>Aconoidasida</taxon>
        <taxon>Haemosporida</taxon>
        <taxon>Plasmodiidae</taxon>
        <taxon>Plasmodium</taxon>
        <taxon>Plasmodium (Laverania)</taxon>
    </lineage>
</organism>
<dbReference type="AlphaFoldDB" id="A0A0L7MAY3"/>
<reference evidence="2" key="2">
    <citation type="submission" date="2006-09" db="EMBL/GenBank/DDBJ databases">
        <title>The genome sequence of Plasmodium falciparum Dd2.</title>
        <authorList>
            <consortium name="The Broad Institute Genome Sequencing Platform"/>
            <person name="Birren B."/>
            <person name="Lander E."/>
            <person name="Galagan J."/>
            <person name="Nusbaum C."/>
            <person name="Devon K."/>
            <person name="Henn M."/>
            <person name="Jaffe D."/>
            <person name="Butler J."/>
            <person name="Alvarez P."/>
            <person name="Gnerre S."/>
            <person name="Grabherr M."/>
            <person name="Kleber M."/>
            <person name="Mauceli E."/>
            <person name="Brockman W."/>
            <person name="MacCallum I.A."/>
            <person name="Rounsley S."/>
            <person name="Young S."/>
            <person name="LaButti K."/>
            <person name="Pushparaj V."/>
            <person name="DeCaprio D."/>
            <person name="Crawford M."/>
            <person name="Koehrsen M."/>
            <person name="Engels R."/>
            <person name="Montgomery P."/>
            <person name="Pearson M."/>
            <person name="Howarth C."/>
            <person name="Larson L."/>
            <person name="Luoma S."/>
            <person name="White J."/>
            <person name="Kodira C."/>
            <person name="Zeng Q."/>
            <person name="O'Leary S."/>
            <person name="Yandava C."/>
            <person name="Alvarado L."/>
            <person name="Wirth D."/>
            <person name="Volkman S."/>
            <person name="Hartl D."/>
        </authorList>
    </citation>
    <scope>NUCLEOTIDE SEQUENCE [LARGE SCALE GENOMIC DNA]</scope>
</reference>
<reference evidence="2" key="1">
    <citation type="submission" date="2006-09" db="EMBL/GenBank/DDBJ databases">
        <title>Annotation of Plasmodium falciparum Dd2.</title>
        <authorList>
            <consortium name="The Broad Institute Genome Sequencing Platform"/>
            <person name="Volkman S.K."/>
            <person name="Neafsey D.E."/>
            <person name="Dash A.P."/>
            <person name="Chitnis C.E."/>
            <person name="Hartl D.L."/>
            <person name="Young S.K."/>
            <person name="Zeng Q."/>
            <person name="Koehrsen M."/>
            <person name="Alvarado L."/>
            <person name="Berlin A."/>
            <person name="Borenstein D."/>
            <person name="Chapman S.B."/>
            <person name="Chen Z."/>
            <person name="Engels R."/>
            <person name="Freedman E."/>
            <person name="Gellesch M."/>
            <person name="Goldberg J."/>
            <person name="Griggs A."/>
            <person name="Gujja S."/>
            <person name="Heilman E.R."/>
            <person name="Heiman D.I."/>
            <person name="Howarth C."/>
            <person name="Jen D."/>
            <person name="Larson L."/>
            <person name="Mehta T."/>
            <person name="Neiman D."/>
            <person name="Park D."/>
            <person name="Pearson M."/>
            <person name="Roberts A."/>
            <person name="Saif S."/>
            <person name="Shea T."/>
            <person name="Shenoy N."/>
            <person name="Sisk P."/>
            <person name="Stolte C."/>
            <person name="Sykes S."/>
            <person name="Walk T."/>
            <person name="White J."/>
            <person name="Yandava C."/>
            <person name="Haas B."/>
            <person name="Henn M.R."/>
            <person name="Nusbaum C."/>
            <person name="Birren B."/>
        </authorList>
    </citation>
    <scope>NUCLEOTIDE SEQUENCE [LARGE SCALE GENOMIC DNA]</scope>
</reference>
<evidence type="ECO:0000313" key="1">
    <source>
        <dbReference type="EMBL" id="KOB89750.1"/>
    </source>
</evidence>
<gene>
    <name evidence="1" type="ORF">PFDG_05303</name>
</gene>